<evidence type="ECO:0000256" key="2">
    <source>
        <dbReference type="ARBA" id="ARBA00049106"/>
    </source>
</evidence>
<organism evidence="3 4">
    <name type="scientific">Saccharomonospora azurea NA-128</name>
    <dbReference type="NCBI Taxonomy" id="882081"/>
    <lineage>
        <taxon>Bacteria</taxon>
        <taxon>Bacillati</taxon>
        <taxon>Actinomycetota</taxon>
        <taxon>Actinomycetes</taxon>
        <taxon>Pseudonocardiales</taxon>
        <taxon>Pseudonocardiaceae</taxon>
        <taxon>Saccharomonospora</taxon>
    </lineage>
</organism>
<dbReference type="RefSeq" id="WP_005439327.1">
    <property type="nucleotide sequence ID" value="NZ_CM001466.1"/>
</dbReference>
<dbReference type="NCBIfam" id="TIGR00026">
    <property type="entry name" value="hi_GC_TIGR00026"/>
    <property type="match status" value="1"/>
</dbReference>
<comment type="catalytic activity">
    <reaction evidence="2">
        <text>oxidized coenzyme F420-(gamma-L-Glu)(n) + a quinol + H(+) = reduced coenzyme F420-(gamma-L-Glu)(n) + a quinone</text>
        <dbReference type="Rhea" id="RHEA:39663"/>
        <dbReference type="Rhea" id="RHEA-COMP:12939"/>
        <dbReference type="Rhea" id="RHEA-COMP:14378"/>
        <dbReference type="ChEBI" id="CHEBI:15378"/>
        <dbReference type="ChEBI" id="CHEBI:24646"/>
        <dbReference type="ChEBI" id="CHEBI:132124"/>
        <dbReference type="ChEBI" id="CHEBI:133980"/>
        <dbReference type="ChEBI" id="CHEBI:139511"/>
    </reaction>
</comment>
<dbReference type="Gene3D" id="2.30.110.10">
    <property type="entry name" value="Electron Transport, Fmn-binding Protein, Chain A"/>
    <property type="match status" value="1"/>
</dbReference>
<comment type="similarity">
    <text evidence="1">Belongs to the F420H(2)-dependent quinone reductase family.</text>
</comment>
<dbReference type="PANTHER" id="PTHR39428:SF1">
    <property type="entry name" value="F420H(2)-DEPENDENT QUINONE REDUCTASE RV1261C"/>
    <property type="match status" value="1"/>
</dbReference>
<dbReference type="InterPro" id="IPR012349">
    <property type="entry name" value="Split_barrel_FMN-bd"/>
</dbReference>
<dbReference type="SUPFAM" id="SSF50475">
    <property type="entry name" value="FMN-binding split barrel"/>
    <property type="match status" value="1"/>
</dbReference>
<dbReference type="HOGENOM" id="CLU_134363_0_0_11"/>
<dbReference type="InterPro" id="IPR004378">
    <property type="entry name" value="F420H2_quin_Rdtase"/>
</dbReference>
<gene>
    <name evidence="3" type="ORF">SacazDRAFT_01067</name>
</gene>
<dbReference type="GO" id="GO:0005886">
    <property type="term" value="C:plasma membrane"/>
    <property type="evidence" value="ECO:0007669"/>
    <property type="project" value="TreeGrafter"/>
</dbReference>
<evidence type="ECO:0000313" key="4">
    <source>
        <dbReference type="Proteomes" id="UP000004705"/>
    </source>
</evidence>
<dbReference type="AlphaFoldDB" id="H8GF65"/>
<dbReference type="GO" id="GO:0016491">
    <property type="term" value="F:oxidoreductase activity"/>
    <property type="evidence" value="ECO:0007669"/>
    <property type="project" value="InterPro"/>
</dbReference>
<reference evidence="3 4" key="1">
    <citation type="journal article" date="2012" name="Stand. Genomic Sci.">
        <title>Genome sequence of the soil bacterium Saccharomonospora azurea type strain (NA-128(T)).</title>
        <authorList>
            <person name="Klenk H.P."/>
            <person name="Held B."/>
            <person name="Lucas S."/>
            <person name="Lapidus A."/>
            <person name="Copeland A."/>
            <person name="Hammon N."/>
            <person name="Pitluck S."/>
            <person name="Goodwin L.A."/>
            <person name="Han C."/>
            <person name="Tapia R."/>
            <person name="Brambilla E.M."/>
            <person name="Potter G."/>
            <person name="Land M."/>
            <person name="Ivanova N."/>
            <person name="Rohde M."/>
            <person name="Goker M."/>
            <person name="Detter J.C."/>
            <person name="Kyrpides N.C."/>
            <person name="Woyke T."/>
        </authorList>
    </citation>
    <scope>NUCLEOTIDE SEQUENCE [LARGE SCALE GENOMIC DNA]</scope>
    <source>
        <strain evidence="3 4">NA-128</strain>
    </source>
</reference>
<dbReference type="GO" id="GO:0070967">
    <property type="term" value="F:coenzyme F420 binding"/>
    <property type="evidence" value="ECO:0007669"/>
    <property type="project" value="TreeGrafter"/>
</dbReference>
<sequence length="160" mass="18149">MTSARRRRPTGLSRSLFRLPIHVFRLRLGWLFLGRLLLLHHTGRRSGMRRSTVLEVVARDGESYVVASGFGPRSDWYRNVLADPEVSIVVRTTAIAAVARPLPPEEAEEFMAAYARRHPWLARQLCRRLLGFAVDGGEESFREVGRGIPFVRLTPTRLSA</sequence>
<evidence type="ECO:0000313" key="3">
    <source>
        <dbReference type="EMBL" id="EHY88009.1"/>
    </source>
</evidence>
<keyword evidence="4" id="KW-1185">Reference proteome</keyword>
<dbReference type="PANTHER" id="PTHR39428">
    <property type="entry name" value="F420H(2)-DEPENDENT QUINONE REDUCTASE RV1261C"/>
    <property type="match status" value="1"/>
</dbReference>
<accession>H8GF65</accession>
<protein>
    <submittedName>
        <fullName evidence="3">Deazaflavin-dependent nitroreductase family protein</fullName>
    </submittedName>
</protein>
<name>H8GF65_9PSEU</name>
<dbReference type="Proteomes" id="UP000004705">
    <property type="component" value="Chromosome"/>
</dbReference>
<dbReference type="Pfam" id="PF04075">
    <property type="entry name" value="F420H2_quin_red"/>
    <property type="match status" value="1"/>
</dbReference>
<dbReference type="EMBL" id="CM001466">
    <property type="protein sequence ID" value="EHY88009.1"/>
    <property type="molecule type" value="Genomic_DNA"/>
</dbReference>
<evidence type="ECO:0000256" key="1">
    <source>
        <dbReference type="ARBA" id="ARBA00008710"/>
    </source>
</evidence>
<dbReference type="OrthoDB" id="163266at2"/>
<proteinExistence type="inferred from homology"/>